<feature type="transmembrane region" description="Helical" evidence="6">
    <location>
        <begin position="41"/>
        <end position="62"/>
    </location>
</feature>
<feature type="transmembrane region" description="Helical" evidence="6">
    <location>
        <begin position="293"/>
        <end position="312"/>
    </location>
</feature>
<feature type="transmembrane region" description="Helical" evidence="6">
    <location>
        <begin position="203"/>
        <end position="222"/>
    </location>
</feature>
<feature type="transmembrane region" description="Helical" evidence="6">
    <location>
        <begin position="110"/>
        <end position="131"/>
    </location>
</feature>
<reference evidence="7 8" key="1">
    <citation type="submission" date="2015-01" db="EMBL/GenBank/DDBJ databases">
        <title>Jeotgalibacillus campisalis genome sequencing.</title>
        <authorList>
            <person name="Goh K.M."/>
            <person name="Chan K.-G."/>
            <person name="Yaakop A.S."/>
            <person name="Ee R."/>
            <person name="Gan H.M."/>
            <person name="Chan C.S."/>
        </authorList>
    </citation>
    <scope>NUCLEOTIDE SEQUENCE [LARGE SCALE GENOMIC DNA]</scope>
    <source>
        <strain evidence="7 8">SF-57</strain>
    </source>
</reference>
<feature type="transmembrane region" description="Helical" evidence="6">
    <location>
        <begin position="380"/>
        <end position="403"/>
    </location>
</feature>
<keyword evidence="8" id="KW-1185">Reference proteome</keyword>
<dbReference type="RefSeq" id="WP_156969555.1">
    <property type="nucleotide sequence ID" value="NZ_JXRR01000022.1"/>
</dbReference>
<proteinExistence type="predicted"/>
<evidence type="ECO:0000256" key="4">
    <source>
        <dbReference type="ARBA" id="ARBA00022989"/>
    </source>
</evidence>
<evidence type="ECO:0000256" key="6">
    <source>
        <dbReference type="SAM" id="Phobius"/>
    </source>
</evidence>
<dbReference type="PANTHER" id="PTHR30250:SF11">
    <property type="entry name" value="O-ANTIGEN TRANSPORTER-RELATED"/>
    <property type="match status" value="1"/>
</dbReference>
<keyword evidence="5 6" id="KW-0472">Membrane</keyword>
<protein>
    <recommendedName>
        <fullName evidence="9">Polysaccharide biosynthesis protein C-terminal domain-containing protein</fullName>
    </recommendedName>
</protein>
<evidence type="ECO:0000313" key="8">
    <source>
        <dbReference type="Proteomes" id="UP000031972"/>
    </source>
</evidence>
<feature type="transmembrane region" description="Helical" evidence="6">
    <location>
        <begin position="355"/>
        <end position="374"/>
    </location>
</feature>
<dbReference type="InterPro" id="IPR002797">
    <property type="entry name" value="Polysacc_synth"/>
</dbReference>
<feature type="transmembrane region" description="Helical" evidence="6">
    <location>
        <begin position="242"/>
        <end position="266"/>
    </location>
</feature>
<organism evidence="7 8">
    <name type="scientific">Jeotgalibacillus campisalis</name>
    <dbReference type="NCBI Taxonomy" id="220754"/>
    <lineage>
        <taxon>Bacteria</taxon>
        <taxon>Bacillati</taxon>
        <taxon>Bacillota</taxon>
        <taxon>Bacilli</taxon>
        <taxon>Bacillales</taxon>
        <taxon>Caryophanaceae</taxon>
        <taxon>Jeotgalibacillus</taxon>
    </lineage>
</organism>
<dbReference type="EMBL" id="JXRR01000022">
    <property type="protein sequence ID" value="KIL43164.1"/>
    <property type="molecule type" value="Genomic_DNA"/>
</dbReference>
<dbReference type="PATRIC" id="fig|220754.4.peg.3578"/>
<dbReference type="InterPro" id="IPR050833">
    <property type="entry name" value="Poly_Biosynth_Transport"/>
</dbReference>
<dbReference type="Pfam" id="PF01943">
    <property type="entry name" value="Polysacc_synt"/>
    <property type="match status" value="1"/>
</dbReference>
<evidence type="ECO:0000256" key="5">
    <source>
        <dbReference type="ARBA" id="ARBA00023136"/>
    </source>
</evidence>
<comment type="subcellular location">
    <subcellularLocation>
        <location evidence="1">Cell membrane</location>
        <topology evidence="1">Multi-pass membrane protein</topology>
    </subcellularLocation>
</comment>
<dbReference type="AlphaFoldDB" id="A0A0C2RN13"/>
<accession>A0A0C2RN13</accession>
<evidence type="ECO:0000256" key="3">
    <source>
        <dbReference type="ARBA" id="ARBA00022692"/>
    </source>
</evidence>
<evidence type="ECO:0000256" key="1">
    <source>
        <dbReference type="ARBA" id="ARBA00004651"/>
    </source>
</evidence>
<keyword evidence="2" id="KW-1003">Cell membrane</keyword>
<dbReference type="OrthoDB" id="5240734at2"/>
<feature type="transmembrane region" description="Helical" evidence="6">
    <location>
        <begin position="143"/>
        <end position="162"/>
    </location>
</feature>
<dbReference type="GO" id="GO:0005886">
    <property type="term" value="C:plasma membrane"/>
    <property type="evidence" value="ECO:0007669"/>
    <property type="project" value="UniProtKB-SubCell"/>
</dbReference>
<feature type="transmembrane region" description="Helical" evidence="6">
    <location>
        <begin position="324"/>
        <end position="348"/>
    </location>
</feature>
<dbReference type="Proteomes" id="UP000031972">
    <property type="component" value="Unassembled WGS sequence"/>
</dbReference>
<keyword evidence="4 6" id="KW-1133">Transmembrane helix</keyword>
<evidence type="ECO:0008006" key="9">
    <source>
        <dbReference type="Google" id="ProtNLM"/>
    </source>
</evidence>
<dbReference type="PANTHER" id="PTHR30250">
    <property type="entry name" value="PST FAMILY PREDICTED COLANIC ACID TRANSPORTER"/>
    <property type="match status" value="1"/>
</dbReference>
<sequence>MNLKKNFITAAFFDLTAKLSIGIVIILLIRFLPTETYSEYIFFQSISILVVSTIVTGLNISLVRYESVQLTDRENITFFKFNYILFLVVIILLTLVVGTIYFVYRGETVLLLLLGVVYAFFLGTLRLNQAFFQSQNLFKKAGFIPNINNIILLVLLLVTLFYTEILSINIIILIHISSAIIVAILTLVSVYKHLKSRSLPNVVELRGYFLASVWMIIYSFFLGMMNQVDILVIKFYLSNYELATYGVAFKYYSLLLTLLPSILAVLRVRMAQTDISEDVEKQKKFIYSWIKRTTGYGAIMIILLITTSKWYLPLLNNGRYEESVGVFNILLVGVGLSYIFSPIVTLVVSRNNFKLMAFLGGIAFFVNFISNIILVPSYGIISAALTTIIAQSIINMGATFYLIKTKE</sequence>
<feature type="transmembrane region" description="Helical" evidence="6">
    <location>
        <begin position="168"/>
        <end position="191"/>
    </location>
</feature>
<comment type="caution">
    <text evidence="7">The sequence shown here is derived from an EMBL/GenBank/DDBJ whole genome shotgun (WGS) entry which is preliminary data.</text>
</comment>
<feature type="transmembrane region" description="Helical" evidence="6">
    <location>
        <begin position="7"/>
        <end position="29"/>
    </location>
</feature>
<name>A0A0C2RN13_9BACL</name>
<evidence type="ECO:0000256" key="2">
    <source>
        <dbReference type="ARBA" id="ARBA00022475"/>
    </source>
</evidence>
<feature type="transmembrane region" description="Helical" evidence="6">
    <location>
        <begin position="83"/>
        <end position="104"/>
    </location>
</feature>
<keyword evidence="3 6" id="KW-0812">Transmembrane</keyword>
<evidence type="ECO:0000313" key="7">
    <source>
        <dbReference type="EMBL" id="KIL43164.1"/>
    </source>
</evidence>
<gene>
    <name evidence="7" type="ORF">KR50_35670</name>
</gene>